<dbReference type="EMBL" id="IACK01145682">
    <property type="protein sequence ID" value="LAA90707.1"/>
    <property type="molecule type" value="Transcribed_RNA"/>
</dbReference>
<organism evidence="1">
    <name type="scientific">Micrurus lemniscatus lemniscatus</name>
    <dbReference type="NCBI Taxonomy" id="129467"/>
    <lineage>
        <taxon>Eukaryota</taxon>
        <taxon>Metazoa</taxon>
        <taxon>Chordata</taxon>
        <taxon>Craniata</taxon>
        <taxon>Vertebrata</taxon>
        <taxon>Euteleostomi</taxon>
        <taxon>Lepidosauria</taxon>
        <taxon>Squamata</taxon>
        <taxon>Bifurcata</taxon>
        <taxon>Unidentata</taxon>
        <taxon>Episquamata</taxon>
        <taxon>Toxicofera</taxon>
        <taxon>Serpentes</taxon>
        <taxon>Colubroidea</taxon>
        <taxon>Elapidae</taxon>
        <taxon>Elapinae</taxon>
        <taxon>Micrurus</taxon>
    </lineage>
</organism>
<name>A0A2D4J2L1_MICLE</name>
<dbReference type="EMBL" id="IACK01145681">
    <property type="protein sequence ID" value="LAA90704.1"/>
    <property type="molecule type" value="Transcribed_RNA"/>
</dbReference>
<dbReference type="AlphaFoldDB" id="A0A2D4J2L1"/>
<sequence>MHLNSCSKFSTRPSKPLVQNPHISGFYHQLFDSHIQQTELFRQFCQELVTIHRDVASNMHAISQKMSDLSGEITQMCQTLIKIKDELQTSNKNHISNAS</sequence>
<evidence type="ECO:0000313" key="1">
    <source>
        <dbReference type="EMBL" id="LAA90707.1"/>
    </source>
</evidence>
<accession>A0A2D4J2L1</accession>
<reference evidence="1" key="1">
    <citation type="submission" date="2017-07" db="EMBL/GenBank/DDBJ databases">
        <authorList>
            <person name="Mikheyev A."/>
            <person name="Grau M."/>
        </authorList>
    </citation>
    <scope>NUCLEOTIDE SEQUENCE</scope>
    <source>
        <tissue evidence="1">Venom_gland</tissue>
    </source>
</reference>
<dbReference type="EMBL" id="IACK01145683">
    <property type="protein sequence ID" value="LAA90710.1"/>
    <property type="molecule type" value="Transcribed_RNA"/>
</dbReference>
<dbReference type="EMBL" id="IACK01145684">
    <property type="protein sequence ID" value="LAA90714.1"/>
    <property type="molecule type" value="Transcribed_RNA"/>
</dbReference>
<protein>
    <submittedName>
        <fullName evidence="1">Uncharacterized protein</fullName>
    </submittedName>
</protein>
<proteinExistence type="predicted"/>
<reference evidence="1" key="2">
    <citation type="submission" date="2017-11" db="EMBL/GenBank/DDBJ databases">
        <title>Coralsnake Venomics: Analyses of Venom Gland Transcriptomes and Proteomes of Six Brazilian Taxa.</title>
        <authorList>
            <person name="Aird S.D."/>
            <person name="Jorge da Silva N."/>
            <person name="Qiu L."/>
            <person name="Villar-Briones A."/>
            <person name="Aparecida-Saddi V."/>
            <person name="Campos-Telles M.P."/>
            <person name="Grau M."/>
            <person name="Mikheyev A.S."/>
        </authorList>
    </citation>
    <scope>NUCLEOTIDE SEQUENCE</scope>
    <source>
        <tissue evidence="1">Venom_gland</tissue>
    </source>
</reference>